<evidence type="ECO:0000313" key="2">
    <source>
        <dbReference type="EMBL" id="GGH70504.1"/>
    </source>
</evidence>
<protein>
    <submittedName>
        <fullName evidence="2">Uncharacterized protein</fullName>
    </submittedName>
</protein>
<comment type="caution">
    <text evidence="2">The sequence shown here is derived from an EMBL/GenBank/DDBJ whole genome shotgun (WGS) entry which is preliminary data.</text>
</comment>
<dbReference type="EMBL" id="BMIB01000003">
    <property type="protein sequence ID" value="GGH70504.1"/>
    <property type="molecule type" value="Genomic_DNA"/>
</dbReference>
<sequence length="416" mass="48127">MKIDTLPHSAQPPYAERSNALPNLFLMLSYQLPPEKVPNLKSTGQFEAWVTDIEAHCNSFTIELLTFSYSEADTSVKHSLQKSWCAVNALLDIVWNYIKKHPELKADYQPILNAFIQVYDYLDTHFKHLYPAGSKMPDIIVHKNIPVMRSGYQTLLKAHNNNGLLKALLHPVWEVIKHPGKGNNTFHRVMYAFQLLGRVKLWHQTKGTYEQLYNIALCMNTNCPAFLQYLGGMGKNTLEVYGDARSKQNFLDSWHAQHREALWLCKQTKLQEGYNTEEQHVAVWLTNWLQEQKEYVQLADEEMDEKERLELAHDLAFLCWHTKVSAEMGFYKSKMVRPIIRVLVNFISTKNAPVPSFQSLVTMIKGDEIPWQTKDELADYFARCINHVFKMPEKGIRPIKSKPKTKPAHAAKAKRK</sequence>
<evidence type="ECO:0000313" key="3">
    <source>
        <dbReference type="Proteomes" id="UP000627292"/>
    </source>
</evidence>
<feature type="region of interest" description="Disordered" evidence="1">
    <location>
        <begin position="396"/>
        <end position="416"/>
    </location>
</feature>
<dbReference type="AlphaFoldDB" id="A0A917MWX2"/>
<gene>
    <name evidence="2" type="ORF">GCM10011379_28850</name>
</gene>
<name>A0A917MWX2_9BACT</name>
<evidence type="ECO:0000256" key="1">
    <source>
        <dbReference type="SAM" id="MobiDB-lite"/>
    </source>
</evidence>
<feature type="compositionally biased region" description="Basic residues" evidence="1">
    <location>
        <begin position="397"/>
        <end position="416"/>
    </location>
</feature>
<keyword evidence="3" id="KW-1185">Reference proteome</keyword>
<reference evidence="2" key="2">
    <citation type="submission" date="2020-09" db="EMBL/GenBank/DDBJ databases">
        <authorList>
            <person name="Sun Q."/>
            <person name="Zhou Y."/>
        </authorList>
    </citation>
    <scope>NUCLEOTIDE SEQUENCE</scope>
    <source>
        <strain evidence="2">CGMCC 1.15290</strain>
    </source>
</reference>
<dbReference type="RefSeq" id="WP_188953414.1">
    <property type="nucleotide sequence ID" value="NZ_BMIB01000003.1"/>
</dbReference>
<accession>A0A917MWX2</accession>
<proteinExistence type="predicted"/>
<reference evidence="2" key="1">
    <citation type="journal article" date="2014" name="Int. J. Syst. Evol. Microbiol.">
        <title>Complete genome sequence of Corynebacterium casei LMG S-19264T (=DSM 44701T), isolated from a smear-ripened cheese.</title>
        <authorList>
            <consortium name="US DOE Joint Genome Institute (JGI-PGF)"/>
            <person name="Walter F."/>
            <person name="Albersmeier A."/>
            <person name="Kalinowski J."/>
            <person name="Ruckert C."/>
        </authorList>
    </citation>
    <scope>NUCLEOTIDE SEQUENCE</scope>
    <source>
        <strain evidence="2">CGMCC 1.15290</strain>
    </source>
</reference>
<organism evidence="2 3">
    <name type="scientific">Filimonas zeae</name>
    <dbReference type="NCBI Taxonomy" id="1737353"/>
    <lineage>
        <taxon>Bacteria</taxon>
        <taxon>Pseudomonadati</taxon>
        <taxon>Bacteroidota</taxon>
        <taxon>Chitinophagia</taxon>
        <taxon>Chitinophagales</taxon>
        <taxon>Chitinophagaceae</taxon>
        <taxon>Filimonas</taxon>
    </lineage>
</organism>
<dbReference type="Proteomes" id="UP000627292">
    <property type="component" value="Unassembled WGS sequence"/>
</dbReference>